<protein>
    <submittedName>
        <fullName evidence="1">Uncharacterized protein</fullName>
    </submittedName>
</protein>
<dbReference type="EMBL" id="JAPFFJ010000013">
    <property type="protein sequence ID" value="KAJ6413189.1"/>
    <property type="molecule type" value="Genomic_DNA"/>
</dbReference>
<name>A0AAD6P1Q7_9ROSI</name>
<organism evidence="1 2">
    <name type="scientific">Salix udensis</name>
    <dbReference type="NCBI Taxonomy" id="889485"/>
    <lineage>
        <taxon>Eukaryota</taxon>
        <taxon>Viridiplantae</taxon>
        <taxon>Streptophyta</taxon>
        <taxon>Embryophyta</taxon>
        <taxon>Tracheophyta</taxon>
        <taxon>Spermatophyta</taxon>
        <taxon>Magnoliopsida</taxon>
        <taxon>eudicotyledons</taxon>
        <taxon>Gunneridae</taxon>
        <taxon>Pentapetalae</taxon>
        <taxon>rosids</taxon>
        <taxon>fabids</taxon>
        <taxon>Malpighiales</taxon>
        <taxon>Salicaceae</taxon>
        <taxon>Saliceae</taxon>
        <taxon>Salix</taxon>
    </lineage>
</organism>
<accession>A0AAD6P1Q7</accession>
<reference evidence="1 2" key="1">
    <citation type="journal article" date="2023" name="Int. J. Mol. Sci.">
        <title>De Novo Assembly and Annotation of 11 Diverse Shrub Willow (Salix) Genomes Reveals Novel Gene Organization in Sex-Linked Regions.</title>
        <authorList>
            <person name="Hyden B."/>
            <person name="Feng K."/>
            <person name="Yates T.B."/>
            <person name="Jawdy S."/>
            <person name="Cereghino C."/>
            <person name="Smart L.B."/>
            <person name="Muchero W."/>
        </authorList>
    </citation>
    <scope>NUCLEOTIDE SEQUENCE [LARGE SCALE GENOMIC DNA]</scope>
    <source>
        <tissue evidence="1">Shoot tip</tissue>
    </source>
</reference>
<dbReference type="Proteomes" id="UP001162972">
    <property type="component" value="Chromosome 5"/>
</dbReference>
<keyword evidence="2" id="KW-1185">Reference proteome</keyword>
<evidence type="ECO:0000313" key="2">
    <source>
        <dbReference type="Proteomes" id="UP001162972"/>
    </source>
</evidence>
<proteinExistence type="predicted"/>
<sequence>MSITITTVTGKSPSSFNSGKSEMVESLQCKLPFSSPDNFSLHHRFFSLPKGSATWPQENLPASSLILQSVNKSQHKFLQMEIRKQTIPAFSVMHLRAWLWRELLPRGMRIGPFTASFILIAEAADFEGTLDDYRKRRQERDSAHFQKKFAADFGR</sequence>
<dbReference type="AlphaFoldDB" id="A0AAD6P1Q7"/>
<comment type="caution">
    <text evidence="1">The sequence shown here is derived from an EMBL/GenBank/DDBJ whole genome shotgun (WGS) entry which is preliminary data.</text>
</comment>
<evidence type="ECO:0000313" key="1">
    <source>
        <dbReference type="EMBL" id="KAJ6413189.1"/>
    </source>
</evidence>
<gene>
    <name evidence="1" type="ORF">OIU84_006066</name>
</gene>